<dbReference type="NCBIfam" id="NF047832">
    <property type="entry name" value="caspase_w_EACC1"/>
    <property type="match status" value="1"/>
</dbReference>
<evidence type="ECO:0000256" key="2">
    <source>
        <dbReference type="SAM" id="Phobius"/>
    </source>
</evidence>
<dbReference type="GO" id="GO:0006508">
    <property type="term" value="P:proteolysis"/>
    <property type="evidence" value="ECO:0007669"/>
    <property type="project" value="InterPro"/>
</dbReference>
<gene>
    <name evidence="4" type="ORF">G7043_16460</name>
</gene>
<dbReference type="InterPro" id="IPR029030">
    <property type="entry name" value="Caspase-like_dom_sf"/>
</dbReference>
<feature type="transmembrane region" description="Helical" evidence="2">
    <location>
        <begin position="881"/>
        <end position="900"/>
    </location>
</feature>
<evidence type="ECO:0000313" key="5">
    <source>
        <dbReference type="Proteomes" id="UP000481360"/>
    </source>
</evidence>
<feature type="compositionally biased region" description="Low complexity" evidence="1">
    <location>
        <begin position="539"/>
        <end position="558"/>
    </location>
</feature>
<protein>
    <submittedName>
        <fullName evidence="4">Caspase family protein</fullName>
    </submittedName>
</protein>
<dbReference type="PROSITE" id="PS00018">
    <property type="entry name" value="EF_HAND_1"/>
    <property type="match status" value="1"/>
</dbReference>
<sequence length="904" mass="91984">MTDVTLRVHEDGADDERIEELTAFLRSELQEFAAVSGVPVAAPEGAKALDLNELGTLLTTVSQSTVLAALINAVSSWLGQRRERSVTIEADGDTLELTGAPSQAELAQRSAWLGRHLHRYALIIASYEFADPGLSSLRAPAHDAARLGEVLADPRIGGFDVRTLINTSAAEVNEAVEDFFADREPDDLLVLHFSGHGVKDEAGELHFATSGTKLSRLAGTAVSADFVARRMNRSRSRRIVLLLDCCYSGAFGRGMVARAGGSVGIEEQFGGSGRAVITASSAMEYAFEGASVADTSEGEPSVFTSALVEGLESGDADRDQDGHVGLDELYEYVYDRVRRVTPHQTPGKWMLDVRGDLRIARRARPVTVPAPLPSELQDAIDHSLPGVRAGAIPELRRMLSVAHEGRVLAARLALGRLAEDDSRMVAAAARKALGEHGETGEWTNLGGHSGSAPTSAGRAGSPGAAAGASAVAGAGRGQARAGVPLDREPPRSTVLSGSDTPAKSSAGAATGGGVGGSRDEGRDEDGVRRGGGSRQTRIASAASGSAASGQAATGSAASRQVATESATSGSAASGSVRSGSAASGSALSGSAVSDSAVSGSAGGQDVRRTVRTASGSGSAASGPIARPAPPTSAASAGFVASPENIRAALPRVVAGLALALLLVGLVSVPGGVLGHLGDATPSTWLFGSLWPWALVAATFVLVCRDHPWVPGAALGLLAGLTGLLGGSGWTYAWFLLGIAAVVVAVAFQASPWWLAAAGGALGAAGLVVVASGADELATISGDGQDVVFLIAAAGLVALAGYRTWHERAWGSAIAPVLLLLDAVLHLTDAPLFVTQASLAGLVVVPLIAALTGGTARFAGYLAVAAGLLVRANEYVSANEPSFTTVAHVTLPLAAAIVAYFSRSR</sequence>
<evidence type="ECO:0000313" key="4">
    <source>
        <dbReference type="EMBL" id="NGY60522.1"/>
    </source>
</evidence>
<dbReference type="RefSeq" id="WP_166046543.1">
    <property type="nucleotide sequence ID" value="NZ_JAAMPJ010000004.1"/>
</dbReference>
<feature type="compositionally biased region" description="Polar residues" evidence="1">
    <location>
        <begin position="493"/>
        <end position="503"/>
    </location>
</feature>
<feature type="transmembrane region" description="Helical" evidence="2">
    <location>
        <begin position="731"/>
        <end position="747"/>
    </location>
</feature>
<reference evidence="4 5" key="1">
    <citation type="submission" date="2020-03" db="EMBL/GenBank/DDBJ databases">
        <title>Isolation and identification of active actinomycetes.</title>
        <authorList>
            <person name="Sun X."/>
        </authorList>
    </citation>
    <scope>NUCLEOTIDE SEQUENCE [LARGE SCALE GENOMIC DNA]</scope>
    <source>
        <strain evidence="4 5">NEAU-D13</strain>
    </source>
</reference>
<feature type="transmembrane region" description="Helical" evidence="2">
    <location>
        <begin position="785"/>
        <end position="802"/>
    </location>
</feature>
<feature type="compositionally biased region" description="Basic and acidic residues" evidence="1">
    <location>
        <begin position="517"/>
        <end position="528"/>
    </location>
</feature>
<dbReference type="InterPro" id="IPR011600">
    <property type="entry name" value="Pept_C14_caspase"/>
</dbReference>
<dbReference type="PANTHER" id="PTHR22576">
    <property type="entry name" value="MUCOSA ASSOCIATED LYMPHOID TISSUE LYMPHOMA TRANSLOCATION PROTEIN 1/PARACASPASE"/>
    <property type="match status" value="1"/>
</dbReference>
<feature type="transmembrane region" description="Helical" evidence="2">
    <location>
        <begin position="838"/>
        <end position="869"/>
    </location>
</feature>
<accession>A0A7C9RTS6</accession>
<feature type="domain" description="Peptidase C14 caspase" evidence="3">
    <location>
        <begin position="119"/>
        <end position="338"/>
    </location>
</feature>
<evidence type="ECO:0000256" key="1">
    <source>
        <dbReference type="SAM" id="MobiDB-lite"/>
    </source>
</evidence>
<dbReference type="PANTHER" id="PTHR22576:SF37">
    <property type="entry name" value="MUCOSA-ASSOCIATED LYMPHOID TISSUE LYMPHOMA TRANSLOCATION PROTEIN 1"/>
    <property type="match status" value="1"/>
</dbReference>
<keyword evidence="2" id="KW-0812">Transmembrane</keyword>
<feature type="region of interest" description="Disordered" evidence="1">
    <location>
        <begin position="436"/>
        <end position="633"/>
    </location>
</feature>
<feature type="transmembrane region" description="Helical" evidence="2">
    <location>
        <begin position="753"/>
        <end position="773"/>
    </location>
</feature>
<dbReference type="Pfam" id="PF00656">
    <property type="entry name" value="Peptidase_C14"/>
    <property type="match status" value="1"/>
</dbReference>
<dbReference type="SUPFAM" id="SSF52129">
    <property type="entry name" value="Caspase-like"/>
    <property type="match status" value="1"/>
</dbReference>
<dbReference type="GO" id="GO:0004197">
    <property type="term" value="F:cysteine-type endopeptidase activity"/>
    <property type="evidence" value="ECO:0007669"/>
    <property type="project" value="InterPro"/>
</dbReference>
<dbReference type="InterPro" id="IPR018247">
    <property type="entry name" value="EF_Hand_1_Ca_BS"/>
</dbReference>
<evidence type="ECO:0000259" key="3">
    <source>
        <dbReference type="Pfam" id="PF00656"/>
    </source>
</evidence>
<feature type="compositionally biased region" description="Low complexity" evidence="1">
    <location>
        <begin position="613"/>
        <end position="633"/>
    </location>
</feature>
<keyword evidence="2" id="KW-1133">Transmembrane helix</keyword>
<feature type="transmembrane region" description="Helical" evidence="2">
    <location>
        <begin position="684"/>
        <end position="702"/>
    </location>
</feature>
<feature type="transmembrane region" description="Helical" evidence="2">
    <location>
        <begin position="652"/>
        <end position="672"/>
    </location>
</feature>
<feature type="transmembrane region" description="Helical" evidence="2">
    <location>
        <begin position="808"/>
        <end position="826"/>
    </location>
</feature>
<dbReference type="InterPro" id="IPR045428">
    <property type="entry name" value="EACC1"/>
</dbReference>
<keyword evidence="5" id="KW-1185">Reference proteome</keyword>
<feature type="compositionally biased region" description="Low complexity" evidence="1">
    <location>
        <begin position="565"/>
        <end position="599"/>
    </location>
</feature>
<dbReference type="AlphaFoldDB" id="A0A7C9RTS6"/>
<dbReference type="EMBL" id="JAAMPJ010000004">
    <property type="protein sequence ID" value="NGY60522.1"/>
    <property type="molecule type" value="Genomic_DNA"/>
</dbReference>
<organism evidence="4 5">
    <name type="scientific">Lentzea alba</name>
    <dbReference type="NCBI Taxonomy" id="2714351"/>
    <lineage>
        <taxon>Bacteria</taxon>
        <taxon>Bacillati</taxon>
        <taxon>Actinomycetota</taxon>
        <taxon>Actinomycetes</taxon>
        <taxon>Pseudonocardiales</taxon>
        <taxon>Pseudonocardiaceae</taxon>
        <taxon>Lentzea</taxon>
    </lineage>
</organism>
<keyword evidence="2" id="KW-0472">Membrane</keyword>
<comment type="caution">
    <text evidence="4">The sequence shown here is derived from an EMBL/GenBank/DDBJ whole genome shotgun (WGS) entry which is preliminary data.</text>
</comment>
<dbReference type="Gene3D" id="3.40.50.1460">
    <property type="match status" value="1"/>
</dbReference>
<dbReference type="Pfam" id="PF19953">
    <property type="entry name" value="EACC1"/>
    <property type="match status" value="1"/>
</dbReference>
<dbReference type="InterPro" id="IPR052039">
    <property type="entry name" value="Caspase-related_regulators"/>
</dbReference>
<feature type="compositionally biased region" description="Low complexity" evidence="1">
    <location>
        <begin position="450"/>
        <end position="484"/>
    </location>
</feature>
<dbReference type="Proteomes" id="UP000481360">
    <property type="component" value="Unassembled WGS sequence"/>
</dbReference>
<proteinExistence type="predicted"/>
<name>A0A7C9RTS6_9PSEU</name>